<dbReference type="AlphaFoldDB" id="A0A0D0J0W6"/>
<dbReference type="Proteomes" id="UP000035017">
    <property type="component" value="Unassembled WGS sequence"/>
</dbReference>
<dbReference type="OrthoDB" id="8451126at2"/>
<comment type="caution">
    <text evidence="1">The sequence shown here is derived from an EMBL/GenBank/DDBJ whole genome shotgun (WGS) entry which is preliminary data.</text>
</comment>
<evidence type="ECO:0000313" key="2">
    <source>
        <dbReference type="Proteomes" id="UP000035017"/>
    </source>
</evidence>
<proteinExistence type="predicted"/>
<evidence type="ECO:0000313" key="1">
    <source>
        <dbReference type="EMBL" id="KIP99104.1"/>
    </source>
</evidence>
<protein>
    <submittedName>
        <fullName evidence="1">Uncharacterized protein</fullName>
    </submittedName>
</protein>
<dbReference type="EMBL" id="JXQV01000030">
    <property type="protein sequence ID" value="KIP99104.1"/>
    <property type="molecule type" value="Genomic_DNA"/>
</dbReference>
<organism evidence="1 2">
    <name type="scientific">Agrobacterium tumefaciens</name>
    <dbReference type="NCBI Taxonomy" id="358"/>
    <lineage>
        <taxon>Bacteria</taxon>
        <taxon>Pseudomonadati</taxon>
        <taxon>Pseudomonadota</taxon>
        <taxon>Alphaproteobacteria</taxon>
        <taxon>Hyphomicrobiales</taxon>
        <taxon>Rhizobiaceae</taxon>
        <taxon>Rhizobium/Agrobacterium group</taxon>
        <taxon>Agrobacterium</taxon>
        <taxon>Agrobacterium tumefaciens complex</taxon>
    </lineage>
</organism>
<gene>
    <name evidence="1" type="ORF">RU07_20800</name>
</gene>
<reference evidence="1 2" key="1">
    <citation type="submission" date="2014-12" db="EMBL/GenBank/DDBJ databases">
        <title>16Stimator: statistical estimation of ribosomal gene copy numbers from draft genome assemblies.</title>
        <authorList>
            <person name="Perisin M.A."/>
            <person name="Vetter M."/>
            <person name="Gilbert J.A."/>
            <person name="Bergelson J."/>
        </authorList>
    </citation>
    <scope>NUCLEOTIDE SEQUENCE [LARGE SCALE GENOMIC DNA]</scope>
    <source>
        <strain evidence="1 2">MEJ076</strain>
    </source>
</reference>
<name>A0A0D0J0W6_AGRTU</name>
<accession>A0A0D0J0W6</accession>
<sequence>MKPSLLHILQHSLGLDEYGRGTFYRNHFVTGEASKDHADCLALVDAGFMGIRKSHPLAGGDDAFWVTEDGKRAVREYSPKPPTLTRGQQRYQAWLDYDGGMSFIEYLKWKSHQRQQMRDLA</sequence>